<proteinExistence type="predicted"/>
<dbReference type="GeneID" id="64623679"/>
<evidence type="ECO:0000313" key="1">
    <source>
        <dbReference type="EMBL" id="KAG1817615.1"/>
    </source>
</evidence>
<protein>
    <submittedName>
        <fullName evidence="1">Uncharacterized protein</fullName>
    </submittedName>
</protein>
<reference evidence="1" key="1">
    <citation type="journal article" date="2020" name="New Phytol.">
        <title>Comparative genomics reveals dynamic genome evolution in host specialist ectomycorrhizal fungi.</title>
        <authorList>
            <person name="Lofgren L.A."/>
            <person name="Nguyen N.H."/>
            <person name="Vilgalys R."/>
            <person name="Ruytinx J."/>
            <person name="Liao H.L."/>
            <person name="Branco S."/>
            <person name="Kuo A."/>
            <person name="LaButti K."/>
            <person name="Lipzen A."/>
            <person name="Andreopoulos W."/>
            <person name="Pangilinan J."/>
            <person name="Riley R."/>
            <person name="Hundley H."/>
            <person name="Na H."/>
            <person name="Barry K."/>
            <person name="Grigoriev I.V."/>
            <person name="Stajich J.E."/>
            <person name="Kennedy P.G."/>
        </authorList>
    </citation>
    <scope>NUCLEOTIDE SEQUENCE</scope>
    <source>
        <strain evidence="1">MN1</strain>
    </source>
</reference>
<comment type="caution">
    <text evidence="1">The sequence shown here is derived from an EMBL/GenBank/DDBJ whole genome shotgun (WGS) entry which is preliminary data.</text>
</comment>
<dbReference type="Proteomes" id="UP000807769">
    <property type="component" value="Unassembled WGS sequence"/>
</dbReference>
<name>A0A9P7ECC1_9AGAM</name>
<feature type="non-terminal residue" evidence="1">
    <location>
        <position position="1"/>
    </location>
</feature>
<accession>A0A9P7ECC1</accession>
<dbReference type="EMBL" id="JABBWG010000013">
    <property type="protein sequence ID" value="KAG1817615.1"/>
    <property type="molecule type" value="Genomic_DNA"/>
</dbReference>
<organism evidence="1 2">
    <name type="scientific">Suillus subaureus</name>
    <dbReference type="NCBI Taxonomy" id="48587"/>
    <lineage>
        <taxon>Eukaryota</taxon>
        <taxon>Fungi</taxon>
        <taxon>Dikarya</taxon>
        <taxon>Basidiomycota</taxon>
        <taxon>Agaricomycotina</taxon>
        <taxon>Agaricomycetes</taxon>
        <taxon>Agaricomycetidae</taxon>
        <taxon>Boletales</taxon>
        <taxon>Suillineae</taxon>
        <taxon>Suillaceae</taxon>
        <taxon>Suillus</taxon>
    </lineage>
</organism>
<gene>
    <name evidence="1" type="ORF">BJ212DRAFT_1246275</name>
</gene>
<dbReference type="RefSeq" id="XP_041193857.1">
    <property type="nucleotide sequence ID" value="XM_041329662.1"/>
</dbReference>
<dbReference type="AlphaFoldDB" id="A0A9P7ECC1"/>
<evidence type="ECO:0000313" key="2">
    <source>
        <dbReference type="Proteomes" id="UP000807769"/>
    </source>
</evidence>
<feature type="non-terminal residue" evidence="1">
    <location>
        <position position="131"/>
    </location>
</feature>
<sequence length="131" mass="15295">LEWHKVKDPESQVLDDLGCWNNLKHPSSVIKYMAITDISWTQTPPWVELTSPSKHDNHASFWPLASLGFPETRLNSLALSLTNHSSPQHQVSLPPDEHVLCFDFLYYVSAHHTWEWELDYSPMWRFVGQHM</sequence>
<keyword evidence="2" id="KW-1185">Reference proteome</keyword>
<dbReference type="OrthoDB" id="2683604at2759"/>